<evidence type="ECO:0000256" key="1">
    <source>
        <dbReference type="SAM" id="MobiDB-lite"/>
    </source>
</evidence>
<dbReference type="PANTHER" id="PTHR28230:SF1">
    <property type="entry name" value="MITOCHONDRIAL IMPORT PROTEIN 2"/>
    <property type="match status" value="1"/>
</dbReference>
<dbReference type="GO" id="GO:0045040">
    <property type="term" value="P:protein insertion into mitochondrial outer membrane"/>
    <property type="evidence" value="ECO:0007669"/>
    <property type="project" value="InterPro"/>
</dbReference>
<proteinExistence type="predicted"/>
<protein>
    <submittedName>
        <fullName evidence="2">Uncharacterized protein</fullName>
    </submittedName>
</protein>
<reference evidence="2 3" key="1">
    <citation type="journal article" date="2012" name="Science">
        <title>The Paleozoic origin of enzymatic lignin decomposition reconstructed from 31 fungal genomes.</title>
        <authorList>
            <person name="Floudas D."/>
            <person name="Binder M."/>
            <person name="Riley R."/>
            <person name="Barry K."/>
            <person name="Blanchette R.A."/>
            <person name="Henrissat B."/>
            <person name="Martinez A.T."/>
            <person name="Otillar R."/>
            <person name="Spatafora J.W."/>
            <person name="Yadav J.S."/>
            <person name="Aerts A."/>
            <person name="Benoit I."/>
            <person name="Boyd A."/>
            <person name="Carlson A."/>
            <person name="Copeland A."/>
            <person name="Coutinho P.M."/>
            <person name="de Vries R.P."/>
            <person name="Ferreira P."/>
            <person name="Findley K."/>
            <person name="Foster B."/>
            <person name="Gaskell J."/>
            <person name="Glotzer D."/>
            <person name="Gorecki P."/>
            <person name="Heitman J."/>
            <person name="Hesse C."/>
            <person name="Hori C."/>
            <person name="Igarashi K."/>
            <person name="Jurgens J.A."/>
            <person name="Kallen N."/>
            <person name="Kersten P."/>
            <person name="Kohler A."/>
            <person name="Kuees U."/>
            <person name="Kumar T.K.A."/>
            <person name="Kuo A."/>
            <person name="LaButti K."/>
            <person name="Larrondo L.F."/>
            <person name="Lindquist E."/>
            <person name="Ling A."/>
            <person name="Lombard V."/>
            <person name="Lucas S."/>
            <person name="Lundell T."/>
            <person name="Martin R."/>
            <person name="McLaughlin D.J."/>
            <person name="Morgenstern I."/>
            <person name="Morin E."/>
            <person name="Murat C."/>
            <person name="Nagy L.G."/>
            <person name="Nolan M."/>
            <person name="Ohm R.A."/>
            <person name="Patyshakuliyeva A."/>
            <person name="Rokas A."/>
            <person name="Ruiz-Duenas F.J."/>
            <person name="Sabat G."/>
            <person name="Salamov A."/>
            <person name="Samejima M."/>
            <person name="Schmutz J."/>
            <person name="Slot J.C."/>
            <person name="St John F."/>
            <person name="Stenlid J."/>
            <person name="Sun H."/>
            <person name="Sun S."/>
            <person name="Syed K."/>
            <person name="Tsang A."/>
            <person name="Wiebenga A."/>
            <person name="Young D."/>
            <person name="Pisabarro A."/>
            <person name="Eastwood D.C."/>
            <person name="Martin F."/>
            <person name="Cullen D."/>
            <person name="Grigoriev I.V."/>
            <person name="Hibbett D.S."/>
        </authorList>
    </citation>
    <scope>NUCLEOTIDE SEQUENCE [LARGE SCALE GENOMIC DNA]</scope>
    <source>
        <strain evidence="2 3">MD-104</strain>
    </source>
</reference>
<dbReference type="OrthoDB" id="5555533at2759"/>
<gene>
    <name evidence="2" type="ORF">WOLCODRAFT_61832</name>
</gene>
<dbReference type="PANTHER" id="PTHR28230">
    <property type="entry name" value="CHROMOSOME 1, WHOLE GENOME SHOTGUN SEQUENCE"/>
    <property type="match status" value="1"/>
</dbReference>
<dbReference type="GO" id="GO:0070096">
    <property type="term" value="P:mitochondrial outer membrane translocase complex assembly"/>
    <property type="evidence" value="ECO:0007669"/>
    <property type="project" value="InterPro"/>
</dbReference>
<accession>A0A2H3J253</accession>
<evidence type="ECO:0000313" key="3">
    <source>
        <dbReference type="Proteomes" id="UP000218811"/>
    </source>
</evidence>
<evidence type="ECO:0000313" key="2">
    <source>
        <dbReference type="EMBL" id="PCH33853.1"/>
    </source>
</evidence>
<dbReference type="AlphaFoldDB" id="A0A2H3J253"/>
<name>A0A2H3J253_WOLCO</name>
<dbReference type="Proteomes" id="UP000218811">
    <property type="component" value="Unassembled WGS sequence"/>
</dbReference>
<dbReference type="STRING" id="742152.A0A2H3J253"/>
<sequence>MPGSVASLDTASLSSDGSYDSDEEERIAEEEWRESIRQLQQLFTFILMPVLGRWLGRRWSKWAYARYLRLGLGKSFFLGEQRQLVLS</sequence>
<feature type="region of interest" description="Disordered" evidence="1">
    <location>
        <begin position="1"/>
        <end position="26"/>
    </location>
</feature>
<dbReference type="Pfam" id="PF19117">
    <property type="entry name" value="Mim2"/>
    <property type="match status" value="1"/>
</dbReference>
<dbReference type="EMBL" id="KB467831">
    <property type="protein sequence ID" value="PCH33853.1"/>
    <property type="molecule type" value="Genomic_DNA"/>
</dbReference>
<organism evidence="2 3">
    <name type="scientific">Wolfiporia cocos (strain MD-104)</name>
    <name type="common">Brown rot fungus</name>
    <dbReference type="NCBI Taxonomy" id="742152"/>
    <lineage>
        <taxon>Eukaryota</taxon>
        <taxon>Fungi</taxon>
        <taxon>Dikarya</taxon>
        <taxon>Basidiomycota</taxon>
        <taxon>Agaricomycotina</taxon>
        <taxon>Agaricomycetes</taxon>
        <taxon>Polyporales</taxon>
        <taxon>Phaeolaceae</taxon>
        <taxon>Wolfiporia</taxon>
    </lineage>
</organism>
<keyword evidence="3" id="KW-1185">Reference proteome</keyword>
<dbReference type="InterPro" id="IPR037652">
    <property type="entry name" value="Mim2"/>
</dbReference>
<dbReference type="GO" id="GO:0005741">
    <property type="term" value="C:mitochondrial outer membrane"/>
    <property type="evidence" value="ECO:0007669"/>
    <property type="project" value="TreeGrafter"/>
</dbReference>
<dbReference type="OMA" id="WSYWAYA"/>